<reference evidence="3" key="1">
    <citation type="journal article" date="2019" name="Int. J. Syst. Evol. Microbiol.">
        <title>The Global Catalogue of Microorganisms (GCM) 10K type strain sequencing project: providing services to taxonomists for standard genome sequencing and annotation.</title>
        <authorList>
            <consortium name="The Broad Institute Genomics Platform"/>
            <consortium name="The Broad Institute Genome Sequencing Center for Infectious Disease"/>
            <person name="Wu L."/>
            <person name="Ma J."/>
        </authorList>
    </citation>
    <scope>NUCLEOTIDE SEQUENCE [LARGE SCALE GENOMIC DNA]</scope>
    <source>
        <strain evidence="3">JCM 18542</strain>
    </source>
</reference>
<proteinExistence type="predicted"/>
<keyword evidence="1" id="KW-0472">Membrane</keyword>
<dbReference type="SUPFAM" id="SSF50998">
    <property type="entry name" value="Quinoprotein alcohol dehydrogenase-like"/>
    <property type="match status" value="2"/>
</dbReference>
<organism evidence="2 3">
    <name type="scientific">Tomitella cavernea</name>
    <dbReference type="NCBI Taxonomy" id="1387982"/>
    <lineage>
        <taxon>Bacteria</taxon>
        <taxon>Bacillati</taxon>
        <taxon>Actinomycetota</taxon>
        <taxon>Actinomycetes</taxon>
        <taxon>Mycobacteriales</taxon>
        <taxon>Tomitella</taxon>
    </lineage>
</organism>
<evidence type="ECO:0000313" key="2">
    <source>
        <dbReference type="EMBL" id="GAA4819464.1"/>
    </source>
</evidence>
<name>A0ABP9CWW9_9ACTN</name>
<keyword evidence="3" id="KW-1185">Reference proteome</keyword>
<comment type="caution">
    <text evidence="2">The sequence shown here is derived from an EMBL/GenBank/DDBJ whole genome shotgun (WGS) entry which is preliminary data.</text>
</comment>
<keyword evidence="1" id="KW-1133">Transmembrane helix</keyword>
<evidence type="ECO:0008006" key="4">
    <source>
        <dbReference type="Google" id="ProtNLM"/>
    </source>
</evidence>
<dbReference type="RefSeq" id="WP_200174312.1">
    <property type="nucleotide sequence ID" value="NZ_BAABKQ010000001.1"/>
</dbReference>
<feature type="transmembrane region" description="Helical" evidence="1">
    <location>
        <begin position="12"/>
        <end position="31"/>
    </location>
</feature>
<accession>A0ABP9CWW9</accession>
<gene>
    <name evidence="2" type="ORF">GCM10023353_28910</name>
</gene>
<keyword evidence="1" id="KW-0812">Transmembrane</keyword>
<dbReference type="EMBL" id="BAABKQ010000001">
    <property type="protein sequence ID" value="GAA4819464.1"/>
    <property type="molecule type" value="Genomic_DNA"/>
</dbReference>
<evidence type="ECO:0000256" key="1">
    <source>
        <dbReference type="SAM" id="Phobius"/>
    </source>
</evidence>
<dbReference type="Gene3D" id="2.40.10.480">
    <property type="match status" value="1"/>
</dbReference>
<sequence>MLRPERRTRADYAAIALISAAILIAALIVWWTSPSRATDAVPAADPAPVPTAVTGLPAALGEIWRAPDSAADHPLVVGGTVITADGSAVIGHDFRTGKTRWSYERGVPLCAATAAFGHAVAVYRTGNGCSEVTAIDADSGRRGPQRSSNSDNTMRLLTDEDRVTAVGTTRIESWRSDLVRTVEYGRVDAPVHPDGDPHPGCTIDSAAASGTRIAVLEHCPGDAGVRLTVITATPDDASQPDVLGSQVLGIDGAALHTAHVVAVSGERTAVVATDGAGTALLVYDASVARESLTPLAPGAAADRIVVGARSGPVITFWTGTATVALDARTLAVRWRMPDTLGPGTSMASALLVPTREGLAVTGTWDGSVRRTIPVDRSADGAAGKAGPVVPGTAGDVVLEQRGGTLVALTPVPPRE</sequence>
<evidence type="ECO:0000313" key="3">
    <source>
        <dbReference type="Proteomes" id="UP001500839"/>
    </source>
</evidence>
<dbReference type="Proteomes" id="UP001500839">
    <property type="component" value="Unassembled WGS sequence"/>
</dbReference>
<protein>
    <recommendedName>
        <fullName evidence="4">Pyrroloquinoline-quinone binding quinoprotein</fullName>
    </recommendedName>
</protein>
<dbReference type="InterPro" id="IPR011047">
    <property type="entry name" value="Quinoprotein_ADH-like_sf"/>
</dbReference>